<dbReference type="PANTHER" id="PTHR48090">
    <property type="entry name" value="UNDECAPRENYL-PHOSPHATE 4-DEOXY-4-FORMAMIDO-L-ARABINOSE TRANSFERASE-RELATED"/>
    <property type="match status" value="1"/>
</dbReference>
<dbReference type="GO" id="GO:0016757">
    <property type="term" value="F:glycosyltransferase activity"/>
    <property type="evidence" value="ECO:0007669"/>
    <property type="project" value="UniProtKB-KW"/>
</dbReference>
<dbReference type="RefSeq" id="WP_126727771.1">
    <property type="nucleotide sequence ID" value="NZ_RYZH01000065.1"/>
</dbReference>
<keyword evidence="7 8" id="KW-0472">Membrane</keyword>
<evidence type="ECO:0000256" key="2">
    <source>
        <dbReference type="ARBA" id="ARBA00022676"/>
    </source>
</evidence>
<keyword evidence="5" id="KW-0448">Lipopolysaccharide biosynthesis</keyword>
<keyword evidence="1" id="KW-1003">Cell membrane</keyword>
<keyword evidence="3 10" id="KW-0808">Transferase</keyword>
<dbReference type="InterPro" id="IPR001173">
    <property type="entry name" value="Glyco_trans_2-like"/>
</dbReference>
<evidence type="ECO:0000256" key="8">
    <source>
        <dbReference type="SAM" id="Phobius"/>
    </source>
</evidence>
<evidence type="ECO:0000256" key="3">
    <source>
        <dbReference type="ARBA" id="ARBA00022679"/>
    </source>
</evidence>
<organism evidence="10 11">
    <name type="scientific">Tautonia sociabilis</name>
    <dbReference type="NCBI Taxonomy" id="2080755"/>
    <lineage>
        <taxon>Bacteria</taxon>
        <taxon>Pseudomonadati</taxon>
        <taxon>Planctomycetota</taxon>
        <taxon>Planctomycetia</taxon>
        <taxon>Isosphaerales</taxon>
        <taxon>Isosphaeraceae</taxon>
        <taxon>Tautonia</taxon>
    </lineage>
</organism>
<evidence type="ECO:0000313" key="10">
    <source>
        <dbReference type="EMBL" id="RUL83078.1"/>
    </source>
</evidence>
<sequence length="339" mass="36878">MSDPVATSTPTHPVPPDAGSPLVVLIPVFNDWEALQLLLPELDRVLLAHGLSADVLIVDDGSTTAPGSPFSGYRALGRVSILGLKRNLGHQRAIAIGLAFVADRLPSCECLVVMDGDGEDDPRDIPRMLDRFRAEGGRAIVFADRTRRSESLKFQVFYKLYRITHRLLTGFDVRVGNFSVIPRRSLESLAVVSELWNHYAAAAFNSRQPHCSVPTQRAKRLQGEPRMNFVRLVVHGLSAISVHSELIGVRLLVVSLGLIALDVLAVAIVVAVRLTTELAIPGWATTAVGISVILLAQAVMLALLFCFVTLSGRQGLTFLPIRDYAYFAGPLRTVFPGES</sequence>
<dbReference type="OrthoDB" id="9807795at2"/>
<dbReference type="GO" id="GO:0009103">
    <property type="term" value="P:lipopolysaccharide biosynthetic process"/>
    <property type="evidence" value="ECO:0007669"/>
    <property type="project" value="UniProtKB-KW"/>
</dbReference>
<evidence type="ECO:0000256" key="7">
    <source>
        <dbReference type="ARBA" id="ARBA00023136"/>
    </source>
</evidence>
<feature type="transmembrane region" description="Helical" evidence="8">
    <location>
        <begin position="251"/>
        <end position="274"/>
    </location>
</feature>
<dbReference type="Pfam" id="PF00535">
    <property type="entry name" value="Glycos_transf_2"/>
    <property type="match status" value="1"/>
</dbReference>
<keyword evidence="11" id="KW-1185">Reference proteome</keyword>
<keyword evidence="2" id="KW-0328">Glycosyltransferase</keyword>
<evidence type="ECO:0000256" key="1">
    <source>
        <dbReference type="ARBA" id="ARBA00022475"/>
    </source>
</evidence>
<proteinExistence type="predicted"/>
<reference evidence="10 11" key="1">
    <citation type="submission" date="2018-12" db="EMBL/GenBank/DDBJ databases">
        <authorList>
            <person name="Toschakov S.V."/>
        </authorList>
    </citation>
    <scope>NUCLEOTIDE SEQUENCE [LARGE SCALE GENOMIC DNA]</scope>
    <source>
        <strain evidence="10 11">GM2012</strain>
    </source>
</reference>
<evidence type="ECO:0000256" key="5">
    <source>
        <dbReference type="ARBA" id="ARBA00022985"/>
    </source>
</evidence>
<name>A0A432MDR1_9BACT</name>
<reference evidence="10 11" key="2">
    <citation type="submission" date="2019-01" db="EMBL/GenBank/DDBJ databases">
        <title>Tautonia sociabilis, a novel thermotolerant planctomycete of Isosphaeraceae family, isolated from a 4000 m deep subterranean habitat.</title>
        <authorList>
            <person name="Kovaleva O.L."/>
            <person name="Elcheninov A.G."/>
            <person name="Van Heerden E."/>
            <person name="Toshchakov S.V."/>
            <person name="Novikov A."/>
            <person name="Bonch-Osmolovskaya E.A."/>
            <person name="Kublanov I.V."/>
        </authorList>
    </citation>
    <scope>NUCLEOTIDE SEQUENCE [LARGE SCALE GENOMIC DNA]</scope>
    <source>
        <strain evidence="10 11">GM2012</strain>
    </source>
</reference>
<dbReference type="PANTHER" id="PTHR48090:SF3">
    <property type="entry name" value="UNDECAPRENYL-PHOSPHATE 4-DEOXY-4-FORMAMIDO-L-ARABINOSE TRANSFERASE"/>
    <property type="match status" value="1"/>
</dbReference>
<evidence type="ECO:0000313" key="11">
    <source>
        <dbReference type="Proteomes" id="UP000280296"/>
    </source>
</evidence>
<dbReference type="Gene3D" id="3.90.550.10">
    <property type="entry name" value="Spore Coat Polysaccharide Biosynthesis Protein SpsA, Chain A"/>
    <property type="match status" value="1"/>
</dbReference>
<accession>A0A432MDR1</accession>
<comment type="caution">
    <text evidence="10">The sequence shown here is derived from an EMBL/GenBank/DDBJ whole genome shotgun (WGS) entry which is preliminary data.</text>
</comment>
<dbReference type="EMBL" id="RYZH01000065">
    <property type="protein sequence ID" value="RUL83078.1"/>
    <property type="molecule type" value="Genomic_DNA"/>
</dbReference>
<dbReference type="Proteomes" id="UP000280296">
    <property type="component" value="Unassembled WGS sequence"/>
</dbReference>
<keyword evidence="4 8" id="KW-0812">Transmembrane</keyword>
<feature type="transmembrane region" description="Helical" evidence="8">
    <location>
        <begin position="286"/>
        <end position="310"/>
    </location>
</feature>
<dbReference type="InterPro" id="IPR050256">
    <property type="entry name" value="Glycosyltransferase_2"/>
</dbReference>
<evidence type="ECO:0000256" key="4">
    <source>
        <dbReference type="ARBA" id="ARBA00022692"/>
    </source>
</evidence>
<evidence type="ECO:0000259" key="9">
    <source>
        <dbReference type="Pfam" id="PF00535"/>
    </source>
</evidence>
<dbReference type="GO" id="GO:0005886">
    <property type="term" value="C:plasma membrane"/>
    <property type="evidence" value="ECO:0007669"/>
    <property type="project" value="TreeGrafter"/>
</dbReference>
<feature type="domain" description="Glycosyltransferase 2-like" evidence="9">
    <location>
        <begin position="24"/>
        <end position="186"/>
    </location>
</feature>
<dbReference type="AlphaFoldDB" id="A0A432MDR1"/>
<dbReference type="InterPro" id="IPR029044">
    <property type="entry name" value="Nucleotide-diphossugar_trans"/>
</dbReference>
<protein>
    <submittedName>
        <fullName evidence="10">Glycosyltransferase</fullName>
    </submittedName>
</protein>
<gene>
    <name evidence="10" type="ORF">TsocGM_22825</name>
</gene>
<evidence type="ECO:0000256" key="6">
    <source>
        <dbReference type="ARBA" id="ARBA00022989"/>
    </source>
</evidence>
<keyword evidence="6 8" id="KW-1133">Transmembrane helix</keyword>
<dbReference type="SUPFAM" id="SSF53448">
    <property type="entry name" value="Nucleotide-diphospho-sugar transferases"/>
    <property type="match status" value="1"/>
</dbReference>